<dbReference type="GO" id="GO:0035556">
    <property type="term" value="P:intracellular signal transduction"/>
    <property type="evidence" value="ECO:0007669"/>
    <property type="project" value="TreeGrafter"/>
</dbReference>
<feature type="domain" description="Protein kinase" evidence="8">
    <location>
        <begin position="1"/>
        <end position="117"/>
    </location>
</feature>
<dbReference type="Gene3D" id="1.10.510.10">
    <property type="entry name" value="Transferase(Phosphotransferase) domain 1"/>
    <property type="match status" value="1"/>
</dbReference>
<dbReference type="GeneID" id="109388170"/>
<organism evidence="9 10">
    <name type="scientific">Hipposideros armiger</name>
    <name type="common">Great Himalayan leaf-nosed bat</name>
    <dbReference type="NCBI Taxonomy" id="186990"/>
    <lineage>
        <taxon>Eukaryota</taxon>
        <taxon>Metazoa</taxon>
        <taxon>Chordata</taxon>
        <taxon>Craniata</taxon>
        <taxon>Vertebrata</taxon>
        <taxon>Euteleostomi</taxon>
        <taxon>Mammalia</taxon>
        <taxon>Eutheria</taxon>
        <taxon>Laurasiatheria</taxon>
        <taxon>Chiroptera</taxon>
        <taxon>Yinpterochiroptera</taxon>
        <taxon>Rhinolophoidea</taxon>
        <taxon>Hipposideridae</taxon>
        <taxon>Hipposideros</taxon>
    </lineage>
</organism>
<accession>A0A8B7S5G7</accession>
<evidence type="ECO:0000256" key="4">
    <source>
        <dbReference type="ARBA" id="ARBA00022741"/>
    </source>
</evidence>
<evidence type="ECO:0000313" key="9">
    <source>
        <dbReference type="Proteomes" id="UP000694851"/>
    </source>
</evidence>
<evidence type="ECO:0000259" key="8">
    <source>
        <dbReference type="PROSITE" id="PS50011"/>
    </source>
</evidence>
<feature type="region of interest" description="Disordered" evidence="7">
    <location>
        <begin position="189"/>
        <end position="258"/>
    </location>
</feature>
<dbReference type="OrthoDB" id="1088960at2759"/>
<dbReference type="Proteomes" id="UP000694851">
    <property type="component" value="Unplaced"/>
</dbReference>
<dbReference type="PANTHER" id="PTHR24346">
    <property type="entry name" value="MAP/MICROTUBULE AFFINITY-REGULATING KINASE"/>
    <property type="match status" value="1"/>
</dbReference>
<evidence type="ECO:0000256" key="7">
    <source>
        <dbReference type="SAM" id="MobiDB-lite"/>
    </source>
</evidence>
<sequence>MNAKIGDFGFGTEFGDSKLATMCCSPSYAAPELFLGEDYEGPAVDVWSLGVTLFRMVAGRLPFKAQDCKKLGQQVIKGKYTVPYFFSFELEAFLKKMLRVKPEERRDLIDIMSDSWLNQDEEEDQMLYNEPPKENLDPWVKKEMKKLGFCYDDIQDALRNKTFNNVMAAYLILDAQKPKSHWRTIRVKPYNSTDQNPAPARELQSCSSSQQTEQHQDNYELGQEGKKSAAPAARQQLWTTTPGSSPESSPEPRAIRPWWRSPKSIAGLQSSTSEDFLTANYGSSSSSSSYNRSGSSGVTCHRFQRLARRCCNCITKLWRRLSRKNKVHPL</sequence>
<dbReference type="SUPFAM" id="SSF56112">
    <property type="entry name" value="Protein kinase-like (PK-like)"/>
    <property type="match status" value="1"/>
</dbReference>
<dbReference type="PROSITE" id="PS50011">
    <property type="entry name" value="PROTEIN_KINASE_DOM"/>
    <property type="match status" value="1"/>
</dbReference>
<name>A0A8B7S5G7_HIPAR</name>
<evidence type="ECO:0000313" key="10">
    <source>
        <dbReference type="RefSeq" id="XP_019508214.1"/>
    </source>
</evidence>
<evidence type="ECO:0000256" key="1">
    <source>
        <dbReference type="ARBA" id="ARBA00012513"/>
    </source>
</evidence>
<dbReference type="GO" id="GO:0005524">
    <property type="term" value="F:ATP binding"/>
    <property type="evidence" value="ECO:0007669"/>
    <property type="project" value="UniProtKB-KW"/>
</dbReference>
<dbReference type="RefSeq" id="XP_019508214.1">
    <property type="nucleotide sequence ID" value="XM_019652669.1"/>
</dbReference>
<dbReference type="KEGG" id="hai:109388170"/>
<proteinExistence type="predicted"/>
<keyword evidence="6" id="KW-0067">ATP-binding</keyword>
<reference evidence="10" key="1">
    <citation type="submission" date="2025-08" db="UniProtKB">
        <authorList>
            <consortium name="RefSeq"/>
        </authorList>
    </citation>
    <scope>IDENTIFICATION</scope>
    <source>
        <tissue evidence="10">Muscle</tissue>
    </source>
</reference>
<evidence type="ECO:0000256" key="5">
    <source>
        <dbReference type="ARBA" id="ARBA00022777"/>
    </source>
</evidence>
<dbReference type="InterPro" id="IPR000719">
    <property type="entry name" value="Prot_kinase_dom"/>
</dbReference>
<dbReference type="GO" id="GO:0005737">
    <property type="term" value="C:cytoplasm"/>
    <property type="evidence" value="ECO:0007669"/>
    <property type="project" value="TreeGrafter"/>
</dbReference>
<keyword evidence="4" id="KW-0547">Nucleotide-binding</keyword>
<feature type="compositionally biased region" description="Basic and acidic residues" evidence="7">
    <location>
        <begin position="214"/>
        <end position="227"/>
    </location>
</feature>
<dbReference type="PANTHER" id="PTHR24346:SF82">
    <property type="entry name" value="KP78A-RELATED"/>
    <property type="match status" value="1"/>
</dbReference>
<keyword evidence="5" id="KW-0418">Kinase</keyword>
<keyword evidence="3" id="KW-0808">Transferase</keyword>
<feature type="compositionally biased region" description="Polar residues" evidence="7">
    <location>
        <begin position="204"/>
        <end position="213"/>
    </location>
</feature>
<dbReference type="GO" id="GO:0004674">
    <property type="term" value="F:protein serine/threonine kinase activity"/>
    <property type="evidence" value="ECO:0007669"/>
    <property type="project" value="UniProtKB-KW"/>
</dbReference>
<evidence type="ECO:0000256" key="3">
    <source>
        <dbReference type="ARBA" id="ARBA00022679"/>
    </source>
</evidence>
<evidence type="ECO:0000256" key="6">
    <source>
        <dbReference type="ARBA" id="ARBA00022840"/>
    </source>
</evidence>
<protein>
    <recommendedName>
        <fullName evidence="1">non-specific serine/threonine protein kinase</fullName>
        <ecNumber evidence="1">2.7.11.1</ecNumber>
    </recommendedName>
</protein>
<evidence type="ECO:0000256" key="2">
    <source>
        <dbReference type="ARBA" id="ARBA00022527"/>
    </source>
</evidence>
<gene>
    <name evidence="10" type="primary">LOC109388170</name>
</gene>
<dbReference type="InterPro" id="IPR011009">
    <property type="entry name" value="Kinase-like_dom_sf"/>
</dbReference>
<feature type="compositionally biased region" description="Low complexity" evidence="7">
    <location>
        <begin position="239"/>
        <end position="252"/>
    </location>
</feature>
<dbReference type="SMART" id="SM00220">
    <property type="entry name" value="S_TKc"/>
    <property type="match status" value="1"/>
</dbReference>
<dbReference type="EC" id="2.7.11.1" evidence="1"/>
<dbReference type="Gene3D" id="1.10.8.10">
    <property type="entry name" value="DNA helicase RuvA subunit, C-terminal domain"/>
    <property type="match status" value="1"/>
</dbReference>
<dbReference type="AlphaFoldDB" id="A0A8B7S5G7"/>
<keyword evidence="9" id="KW-1185">Reference proteome</keyword>
<dbReference type="Pfam" id="PF00069">
    <property type="entry name" value="Pkinase"/>
    <property type="match status" value="1"/>
</dbReference>
<keyword evidence="2" id="KW-0723">Serine/threonine-protein kinase</keyword>